<evidence type="ECO:0000256" key="2">
    <source>
        <dbReference type="ARBA" id="ARBA00001946"/>
    </source>
</evidence>
<dbReference type="PANTHER" id="PTHR20854:SF4">
    <property type="entry name" value="INOSITOL-1-MONOPHOSPHATASE-RELATED"/>
    <property type="match status" value="1"/>
</dbReference>
<dbReference type="InterPro" id="IPR000760">
    <property type="entry name" value="Inositol_monophosphatase-like"/>
</dbReference>
<feature type="binding site" evidence="7">
    <location>
        <position position="87"/>
    </location>
    <ligand>
        <name>Mg(2+)</name>
        <dbReference type="ChEBI" id="CHEBI:18420"/>
        <label>1</label>
        <note>catalytic</note>
    </ligand>
</feature>
<feature type="binding site" evidence="7">
    <location>
        <position position="214"/>
    </location>
    <ligand>
        <name>Mg(2+)</name>
        <dbReference type="ChEBI" id="CHEBI:18420"/>
        <label>1</label>
        <note>catalytic</note>
    </ligand>
</feature>
<keyword evidence="5" id="KW-0378">Hydrolase</keyword>
<comment type="catalytic activity">
    <reaction evidence="1">
        <text>a myo-inositol phosphate + H2O = myo-inositol + phosphate</text>
        <dbReference type="Rhea" id="RHEA:24056"/>
        <dbReference type="ChEBI" id="CHEBI:15377"/>
        <dbReference type="ChEBI" id="CHEBI:17268"/>
        <dbReference type="ChEBI" id="CHEBI:43474"/>
        <dbReference type="ChEBI" id="CHEBI:84139"/>
        <dbReference type="EC" id="3.1.3.25"/>
    </reaction>
</comment>
<dbReference type="GO" id="GO:0007165">
    <property type="term" value="P:signal transduction"/>
    <property type="evidence" value="ECO:0007669"/>
    <property type="project" value="TreeGrafter"/>
</dbReference>
<dbReference type="RefSeq" id="WP_113928949.1">
    <property type="nucleotide sequence ID" value="NZ_VTEG01000011.1"/>
</dbReference>
<dbReference type="GO" id="GO:0046854">
    <property type="term" value="P:phosphatidylinositol phosphate biosynthetic process"/>
    <property type="evidence" value="ECO:0007669"/>
    <property type="project" value="InterPro"/>
</dbReference>
<dbReference type="Proteomes" id="UP000325182">
    <property type="component" value="Unassembled WGS sequence"/>
</dbReference>
<accession>A0A5D4MA88</accession>
<dbReference type="AlphaFoldDB" id="A0A5D4MA88"/>
<dbReference type="GO" id="GO:0046872">
    <property type="term" value="F:metal ion binding"/>
    <property type="evidence" value="ECO:0007669"/>
    <property type="project" value="UniProtKB-KW"/>
</dbReference>
<comment type="caution">
    <text evidence="8">The sequence shown here is derived from an EMBL/GenBank/DDBJ whole genome shotgun (WGS) entry which is preliminary data.</text>
</comment>
<feature type="binding site" evidence="7">
    <location>
        <position position="90"/>
    </location>
    <ligand>
        <name>Mg(2+)</name>
        <dbReference type="ChEBI" id="CHEBI:18420"/>
        <label>2</label>
    </ligand>
</feature>
<sequence>MSNWQEVDTYVKQWIKEAGESIRKSFQTQLNIETKSNRNDLVTNVDQETEQFFINRIRKTYPDHRILGEEGFGDELQDMKGTIWIIDPIDGTMNFVHQQRNFAISIGIYHDGEGVLGYIYDVVHDELYHASKGNGAYMNETKLPRLQEVDVRDSIIGVNALWVTENKKIDREVLGPLVRDVRGTRSYGSAAMEMAYVASGRIDGYMTMRLAPWDFAAGKIIIEEVGGVVTSLDGGKLDMLEKSSVFSCKPGLHEKIMETYLKDVKFKK</sequence>
<evidence type="ECO:0000256" key="6">
    <source>
        <dbReference type="ARBA" id="ARBA00022842"/>
    </source>
</evidence>
<dbReference type="InterPro" id="IPR020583">
    <property type="entry name" value="Inositol_monoP_metal-BS"/>
</dbReference>
<evidence type="ECO:0000313" key="9">
    <source>
        <dbReference type="Proteomes" id="UP000325182"/>
    </source>
</evidence>
<dbReference type="PROSITE" id="PS00629">
    <property type="entry name" value="IMP_1"/>
    <property type="match status" value="1"/>
</dbReference>
<dbReference type="Gene3D" id="3.30.540.10">
    <property type="entry name" value="Fructose-1,6-Bisphosphatase, subunit A, domain 1"/>
    <property type="match status" value="1"/>
</dbReference>
<comment type="cofactor">
    <cofactor evidence="2 7">
        <name>Mg(2+)</name>
        <dbReference type="ChEBI" id="CHEBI:18420"/>
    </cofactor>
</comment>
<dbReference type="PRINTS" id="PR00377">
    <property type="entry name" value="IMPHPHTASES"/>
</dbReference>
<keyword evidence="4 7" id="KW-0479">Metal-binding</keyword>
<evidence type="ECO:0000256" key="3">
    <source>
        <dbReference type="ARBA" id="ARBA00013106"/>
    </source>
</evidence>
<dbReference type="CDD" id="cd01637">
    <property type="entry name" value="IMPase_like"/>
    <property type="match status" value="1"/>
</dbReference>
<protein>
    <recommendedName>
        <fullName evidence="3">inositol-phosphate phosphatase</fullName>
        <ecNumber evidence="3">3.1.3.25</ecNumber>
    </recommendedName>
</protein>
<evidence type="ECO:0000256" key="7">
    <source>
        <dbReference type="PIRSR" id="PIRSR600760-2"/>
    </source>
</evidence>
<name>A0A5D4MA88_9BACI</name>
<organism evidence="8 9">
    <name type="scientific">Rossellomorea vietnamensis</name>
    <dbReference type="NCBI Taxonomy" id="218284"/>
    <lineage>
        <taxon>Bacteria</taxon>
        <taxon>Bacillati</taxon>
        <taxon>Bacillota</taxon>
        <taxon>Bacilli</taxon>
        <taxon>Bacillales</taxon>
        <taxon>Bacillaceae</taxon>
        <taxon>Rossellomorea</taxon>
    </lineage>
</organism>
<dbReference type="EMBL" id="VTEG01000011">
    <property type="protein sequence ID" value="TYR98408.1"/>
    <property type="molecule type" value="Genomic_DNA"/>
</dbReference>
<evidence type="ECO:0000313" key="8">
    <source>
        <dbReference type="EMBL" id="TYR98408.1"/>
    </source>
</evidence>
<dbReference type="Pfam" id="PF00459">
    <property type="entry name" value="Inositol_P"/>
    <property type="match status" value="1"/>
</dbReference>
<gene>
    <name evidence="8" type="ORF">FZC84_14635</name>
</gene>
<dbReference type="InterPro" id="IPR020550">
    <property type="entry name" value="Inositol_monophosphatase_CS"/>
</dbReference>
<dbReference type="EC" id="3.1.3.25" evidence="3"/>
<dbReference type="SUPFAM" id="SSF56655">
    <property type="entry name" value="Carbohydrate phosphatase"/>
    <property type="match status" value="1"/>
</dbReference>
<evidence type="ECO:0000256" key="1">
    <source>
        <dbReference type="ARBA" id="ARBA00001033"/>
    </source>
</evidence>
<dbReference type="GO" id="GO:0006020">
    <property type="term" value="P:inositol metabolic process"/>
    <property type="evidence" value="ECO:0007669"/>
    <property type="project" value="TreeGrafter"/>
</dbReference>
<dbReference type="PANTHER" id="PTHR20854">
    <property type="entry name" value="INOSITOL MONOPHOSPHATASE"/>
    <property type="match status" value="1"/>
</dbReference>
<reference evidence="8 9" key="1">
    <citation type="submission" date="2019-08" db="EMBL/GenBank/DDBJ databases">
        <title>Bacillus genomes from the desert of Cuatro Cienegas, Coahuila.</title>
        <authorList>
            <person name="Olmedo-Alvarez G."/>
        </authorList>
    </citation>
    <scope>NUCLEOTIDE SEQUENCE [LARGE SCALE GENOMIC DNA]</scope>
    <source>
        <strain evidence="8 9">CH128b_4D</strain>
    </source>
</reference>
<evidence type="ECO:0000256" key="5">
    <source>
        <dbReference type="ARBA" id="ARBA00022801"/>
    </source>
</evidence>
<dbReference type="Gene3D" id="3.40.190.80">
    <property type="match status" value="1"/>
</dbReference>
<proteinExistence type="predicted"/>
<keyword evidence="6 7" id="KW-0460">Magnesium</keyword>
<feature type="binding site" evidence="7">
    <location>
        <position position="69"/>
    </location>
    <ligand>
        <name>Mg(2+)</name>
        <dbReference type="ChEBI" id="CHEBI:18420"/>
        <label>1</label>
        <note>catalytic</note>
    </ligand>
</feature>
<feature type="binding site" evidence="7">
    <location>
        <position position="89"/>
    </location>
    <ligand>
        <name>Mg(2+)</name>
        <dbReference type="ChEBI" id="CHEBI:18420"/>
        <label>1</label>
        <note>catalytic</note>
    </ligand>
</feature>
<dbReference type="GO" id="GO:0008934">
    <property type="term" value="F:inositol monophosphate 1-phosphatase activity"/>
    <property type="evidence" value="ECO:0007669"/>
    <property type="project" value="TreeGrafter"/>
</dbReference>
<evidence type="ECO:0000256" key="4">
    <source>
        <dbReference type="ARBA" id="ARBA00022723"/>
    </source>
</evidence>
<dbReference type="PROSITE" id="PS00630">
    <property type="entry name" value="IMP_2"/>
    <property type="match status" value="1"/>
</dbReference>
<dbReference type="FunFam" id="3.30.540.10:FF:000003">
    <property type="entry name" value="Inositol-1-monophosphatase"/>
    <property type="match status" value="1"/>
</dbReference>